<proteinExistence type="predicted"/>
<comment type="caution">
    <text evidence="1">The sequence shown here is derived from an EMBL/GenBank/DDBJ whole genome shotgun (WGS) entry which is preliminary data.</text>
</comment>
<dbReference type="EMBL" id="DTBQ01000064">
    <property type="protein sequence ID" value="HGM46551.1"/>
    <property type="molecule type" value="Genomic_DNA"/>
</dbReference>
<name>A0A7C4H8K1_THEPE</name>
<organism evidence="1">
    <name type="scientific">Thermofilum pendens</name>
    <dbReference type="NCBI Taxonomy" id="2269"/>
    <lineage>
        <taxon>Archaea</taxon>
        <taxon>Thermoproteota</taxon>
        <taxon>Thermoprotei</taxon>
        <taxon>Thermofilales</taxon>
        <taxon>Thermofilaceae</taxon>
        <taxon>Thermofilum</taxon>
    </lineage>
</organism>
<dbReference type="SUPFAM" id="SSF102588">
    <property type="entry name" value="LmbE-like"/>
    <property type="match status" value="1"/>
</dbReference>
<reference evidence="1" key="1">
    <citation type="journal article" date="2020" name="mSystems">
        <title>Genome- and Community-Level Interaction Insights into Carbon Utilization and Element Cycling Functions of Hydrothermarchaeota in Hydrothermal Sediment.</title>
        <authorList>
            <person name="Zhou Z."/>
            <person name="Liu Y."/>
            <person name="Xu W."/>
            <person name="Pan J."/>
            <person name="Luo Z.H."/>
            <person name="Li M."/>
        </authorList>
    </citation>
    <scope>NUCLEOTIDE SEQUENCE</scope>
    <source>
        <strain evidence="1">SpSt-649</strain>
    </source>
</reference>
<dbReference type="InterPro" id="IPR024078">
    <property type="entry name" value="LmbE-like_dom_sf"/>
</dbReference>
<dbReference type="Gene3D" id="3.40.50.10320">
    <property type="entry name" value="LmbE-like"/>
    <property type="match status" value="1"/>
</dbReference>
<evidence type="ECO:0000313" key="1">
    <source>
        <dbReference type="EMBL" id="HGM46551.1"/>
    </source>
</evidence>
<sequence length="259" mass="28771">MAKVLGAAEALRRITKEIFESLDDPFKGCRRVLCIQPHPDDCEYGAGATLAELADAGVEITYLTLTDGSKGTLDPSMDPRVLAQIRRLEQERAAKVVGVKKLLWLDYLDGELPYSAEVRSKLIEAIRAEKPDVVFAPDPYLLYEAHPDHRVGGLLALEAAMFSPLPLFSRGSQPHEVRAVVLYYTARPNLLKPVDRTFERKLQALKMHESQFSSSWNLFELYLRVVAAAYGAQAGSEYAEAFRVLPTSLLHATALSELV</sequence>
<gene>
    <name evidence="1" type="ORF">ENU21_02200</name>
</gene>
<dbReference type="Pfam" id="PF02585">
    <property type="entry name" value="PIG-L"/>
    <property type="match status" value="1"/>
</dbReference>
<accession>A0A7C4H8K1</accession>
<dbReference type="PANTHER" id="PTHR12993">
    <property type="entry name" value="N-ACETYLGLUCOSAMINYL-PHOSPHATIDYLINOSITOL DE-N-ACETYLASE-RELATED"/>
    <property type="match status" value="1"/>
</dbReference>
<dbReference type="PANTHER" id="PTHR12993:SF11">
    <property type="entry name" value="N-ACETYLGLUCOSAMINYL-PHOSPHATIDYLINOSITOL DE-N-ACETYLASE"/>
    <property type="match status" value="1"/>
</dbReference>
<dbReference type="InterPro" id="IPR003737">
    <property type="entry name" value="GlcNAc_PI_deacetylase-related"/>
</dbReference>
<dbReference type="AlphaFoldDB" id="A0A7C4H8K1"/>
<dbReference type="GO" id="GO:0016811">
    <property type="term" value="F:hydrolase activity, acting on carbon-nitrogen (but not peptide) bonds, in linear amides"/>
    <property type="evidence" value="ECO:0007669"/>
    <property type="project" value="TreeGrafter"/>
</dbReference>
<protein>
    <submittedName>
        <fullName evidence="1">PIG-L family deacetylase</fullName>
    </submittedName>
</protein>